<keyword evidence="4 6" id="KW-0862">Zinc</keyword>
<evidence type="ECO:0000313" key="10">
    <source>
        <dbReference type="Proteomes" id="UP001501442"/>
    </source>
</evidence>
<dbReference type="EMBL" id="BAABHK010000007">
    <property type="protein sequence ID" value="GAA4629705.1"/>
    <property type="molecule type" value="Genomic_DNA"/>
</dbReference>
<dbReference type="InterPro" id="IPR001915">
    <property type="entry name" value="Peptidase_M48"/>
</dbReference>
<name>A0ABP8UDS3_9ACTN</name>
<evidence type="ECO:0000256" key="3">
    <source>
        <dbReference type="ARBA" id="ARBA00022801"/>
    </source>
</evidence>
<keyword evidence="7" id="KW-0472">Membrane</keyword>
<keyword evidence="1 6" id="KW-0645">Protease</keyword>
<dbReference type="GO" id="GO:0008237">
    <property type="term" value="F:metallopeptidase activity"/>
    <property type="evidence" value="ECO:0007669"/>
    <property type="project" value="UniProtKB-KW"/>
</dbReference>
<feature type="transmembrane region" description="Helical" evidence="7">
    <location>
        <begin position="99"/>
        <end position="122"/>
    </location>
</feature>
<accession>A0ABP8UDS3</accession>
<dbReference type="Pfam" id="PF01435">
    <property type="entry name" value="Peptidase_M48"/>
    <property type="match status" value="1"/>
</dbReference>
<sequence length="335" mass="35265">MDETVVRAATTRAPIMKGMVVAVWIPLLVPLLAVPLVRLLGDRLSPRSASWLLAATGVLLSGCTTLALMLLTGAGLLRIPFVAAAEDVSPLLLRRMSPVPVPLACAAGTALVATLALAVWTLHRRLAMLTLARNAVRPRRGGLAVVRDDLPDAYAVPGRPGTIVVTTGMLRSLDARERDVLLAHERAHLSGRHHWFTLAMDVATVLHPALAALRGPLRYHLERWADESAADAVGDRRLVARAIARAALARSRAGSPVSTPGPVFSATAGPVPRRVAALLAAPAPRRSRLLPGMAAALAACLAMSGAGALDAATDLHGSLETMEIHHHHRPEAGRA</sequence>
<comment type="similarity">
    <text evidence="6">Belongs to the peptidase M48 family.</text>
</comment>
<feature type="transmembrane region" description="Helical" evidence="7">
    <location>
        <begin position="20"/>
        <end position="40"/>
    </location>
</feature>
<comment type="cofactor">
    <cofactor evidence="6">
        <name>Zn(2+)</name>
        <dbReference type="ChEBI" id="CHEBI:29105"/>
    </cofactor>
    <text evidence="6">Binds 1 zinc ion per subunit.</text>
</comment>
<dbReference type="Proteomes" id="UP001501442">
    <property type="component" value="Unassembled WGS sequence"/>
</dbReference>
<keyword evidence="7" id="KW-1133">Transmembrane helix</keyword>
<gene>
    <name evidence="9" type="ORF">GCM10023196_052130</name>
</gene>
<keyword evidence="10" id="KW-1185">Reference proteome</keyword>
<evidence type="ECO:0000256" key="2">
    <source>
        <dbReference type="ARBA" id="ARBA00022723"/>
    </source>
</evidence>
<evidence type="ECO:0000256" key="5">
    <source>
        <dbReference type="ARBA" id="ARBA00023049"/>
    </source>
</evidence>
<evidence type="ECO:0000256" key="1">
    <source>
        <dbReference type="ARBA" id="ARBA00022670"/>
    </source>
</evidence>
<keyword evidence="7" id="KW-0812">Transmembrane</keyword>
<keyword evidence="2" id="KW-0479">Metal-binding</keyword>
<keyword evidence="3 6" id="KW-0378">Hydrolase</keyword>
<evidence type="ECO:0000313" key="9">
    <source>
        <dbReference type="EMBL" id="GAA4629705.1"/>
    </source>
</evidence>
<dbReference type="PANTHER" id="PTHR34978">
    <property type="entry name" value="POSSIBLE SENSOR-TRANSDUCER PROTEIN BLAR"/>
    <property type="match status" value="1"/>
</dbReference>
<dbReference type="Gene3D" id="3.30.2010.10">
    <property type="entry name" value="Metalloproteases ('zincins'), catalytic domain"/>
    <property type="match status" value="1"/>
</dbReference>
<feature type="transmembrane region" description="Helical" evidence="7">
    <location>
        <begin position="52"/>
        <end position="79"/>
    </location>
</feature>
<proteinExistence type="inferred from homology"/>
<dbReference type="RefSeq" id="WP_345433622.1">
    <property type="nucleotide sequence ID" value="NZ_BAABHK010000007.1"/>
</dbReference>
<evidence type="ECO:0000256" key="6">
    <source>
        <dbReference type="RuleBase" id="RU003983"/>
    </source>
</evidence>
<evidence type="ECO:0000256" key="7">
    <source>
        <dbReference type="SAM" id="Phobius"/>
    </source>
</evidence>
<evidence type="ECO:0000259" key="8">
    <source>
        <dbReference type="Pfam" id="PF01435"/>
    </source>
</evidence>
<comment type="caution">
    <text evidence="9">The sequence shown here is derived from an EMBL/GenBank/DDBJ whole genome shotgun (WGS) entry which is preliminary data.</text>
</comment>
<feature type="domain" description="Peptidase M48" evidence="8">
    <location>
        <begin position="128"/>
        <end position="207"/>
    </location>
</feature>
<keyword evidence="5 6" id="KW-0482">Metalloprotease</keyword>
<dbReference type="CDD" id="cd07326">
    <property type="entry name" value="M56_BlaR1_MecR1_like"/>
    <property type="match status" value="1"/>
</dbReference>
<protein>
    <submittedName>
        <fullName evidence="9">M48 family metalloprotease</fullName>
    </submittedName>
</protein>
<evidence type="ECO:0000256" key="4">
    <source>
        <dbReference type="ARBA" id="ARBA00022833"/>
    </source>
</evidence>
<dbReference type="PANTHER" id="PTHR34978:SF3">
    <property type="entry name" value="SLR0241 PROTEIN"/>
    <property type="match status" value="1"/>
</dbReference>
<organism evidence="9 10">
    <name type="scientific">Actinoallomurus vinaceus</name>
    <dbReference type="NCBI Taxonomy" id="1080074"/>
    <lineage>
        <taxon>Bacteria</taxon>
        <taxon>Bacillati</taxon>
        <taxon>Actinomycetota</taxon>
        <taxon>Actinomycetes</taxon>
        <taxon>Streptosporangiales</taxon>
        <taxon>Thermomonosporaceae</taxon>
        <taxon>Actinoallomurus</taxon>
    </lineage>
</organism>
<dbReference type="InterPro" id="IPR052173">
    <property type="entry name" value="Beta-lactam_resp_regulator"/>
</dbReference>
<reference evidence="10" key="1">
    <citation type="journal article" date="2019" name="Int. J. Syst. Evol. Microbiol.">
        <title>The Global Catalogue of Microorganisms (GCM) 10K type strain sequencing project: providing services to taxonomists for standard genome sequencing and annotation.</title>
        <authorList>
            <consortium name="The Broad Institute Genomics Platform"/>
            <consortium name="The Broad Institute Genome Sequencing Center for Infectious Disease"/>
            <person name="Wu L."/>
            <person name="Ma J."/>
        </authorList>
    </citation>
    <scope>NUCLEOTIDE SEQUENCE [LARGE SCALE GENOMIC DNA]</scope>
    <source>
        <strain evidence="10">JCM 17939</strain>
    </source>
</reference>